<dbReference type="InterPro" id="IPR006530">
    <property type="entry name" value="YD"/>
</dbReference>
<sequence length="1939" mass="212574">MRILNTMKKRYFSTTNTTRTKQISFNNQPLVFLFLMLLAVINTTTAFAKKPENPGLLPITPAIDTLPKWQSVEIPDTLNQDVSKLEPFHSGLSEQHLSQQQLASQSIQVASGSHQHIKDLAQSLKHDPRLIFQYVYDQIAHEPTYGALKGSLGTVIDKSGNSFDQSALLAELLNLSGYSAKVLKVQVDKPDAEIFNWLQVDAGRANAFNDMVQLLSMANGVNQLARVGNKIRFTHALVEVTIDGQLYRLDPSFKANEHLPATLDVASAMAFNKSSFLNTVAPSGNVQPAALAQQLSTLTQNLQTTLQNNYADKSSAETLGGWQVIPFEDANLPNTAIATSQASWTEIPDNHAVTLQVQYAGINVTLQSRDIYGKRLHILYDSSVRPMLYLDDTLLATGSAQTKGASGNINFTVNQAYNSGFGDQSWQQQIAAGGAYNIINIWGNVGGDMIRHYQQQLTELQFQGADAEDISVSTLAVMGMSWLYDTNISKRLNNRILTHITTALHNVGITGTRDITGATGGPYIDVGGGYVAQSGNAANFVSSGMLSSAFEHGVLQHTQDLDGVSTARLMTMAAESGLPFYQANSSNWSSVQGQLVAYSSGQLNLMQQYINAGYTLVAPQRGDLTLDNWRGSGYFTFIQNGNSMSAGYLISGGLNGGFSSTPAPVDDSFAGSVFQALDNTWEAVKSYDPINMNTGDFLFYGDDLTTGSGIGELSFSRSYNSSHHRQNKGLGLGWRHNHDISVRADTDIERAFGQRSSIDAAPAIVAQYVARQFLDDMTANMDTSIVGAAVTYNWLMDELDHNVVYFNRPDAGQQFIKMANGSYQPPQGQADTLIKHGNGLFQVTDKHGLNYHFNGNGQISQIIDRNQNQVNYQYSGDALTQISNSFGRYLNLGYSGNQLTSVSNDADHQASFGYQGQQLSSAVNPLGKTTSYHYDALDRLNKVYTPQYPSDAAVYNIYNSLGKVTEQTSNIGGLHYYYLVPGYRAEEVGPLGYGYSLYFNSGGHPSRRIDGLGHITRFEYDGLNRRTQVLYPEGNKDVITYDDRSNPISLTRQAKPGSGLADLVATTGFSQDFNLPLWKQDPAGNRVDFEYDVNGNLLSTRLPAVDLNGQNVRLTDTSQYLANGLVSRKTNAQGTHSDFTYDAKGQLLSQLLDNGGKNLTTHFTYNNVGDIISRTNAAGQVSQYSYDNARRLISETGPLGIRTDYVYDDNDRLIQSKKKSDDVQLHPGGWAISNFTYTRDDKLLTSAEPSGDTATNSYDIQGNLIQSADADNRLTRFSYDALGRVDKEEKWLNNSWVLQSSYGYSANGQNIWVKDGNNNQTNYQYDGFDRLVSTLYPDNSTTSTLFASNGIVSSTTDLKGITSSYQYDALNRLTEMQVGQEQRLVYAYNALGLQTQVDQFIPAASSQAQRLTLSYDSLGQLTNASNANNQQVSYSYNNLGHKLSVTYPDNQQVVYGYDGAARLTKVTYANTDLATFSYNSLSQRTASTRGNGTQTSYQYNADGELSTLSHQFGSQLLGYSYSYNHSGQLTGKNYLGLATPWLPGINQQTHYVANSLNQYQQAGNDTLNFDANGNLSQRGQSYSYNHNGLNQLTDVQPIGMTGSVSYHYDALGRRLSKNSYGQITQYLHDGENIIAEYDAQLNLQHKIIYAPVTDQPIALIQGNSTYYYHEDERGSVVGLSDNSGQLVEQYSYGPFGESNDISAIGNPLRYTARRLDSDANLYFYRARYYDPEQGRFIQSDPLGYADGMNSYAYVGNDPLNYVDPQGLYAQGSLDVLGGAADEFTFGLTSGVTDYLGVDKTSVEYSIGGVAAQINPKGLIVAAGKGLGKAAVKNTTKSVNGNSKLSTKAQHGYEIVDTFTGKVAKTGVSGGKLNKNGSSRRANAQANKWNKEPGNAGRYQPKVVKHVPAGAGARQTILKWEQQNAARLRKELDPTRHSRP</sequence>
<dbReference type="PANTHER" id="PTHR32305:SF15">
    <property type="entry name" value="PROTEIN RHSA-RELATED"/>
    <property type="match status" value="1"/>
</dbReference>
<keyword evidence="6" id="KW-1185">Reference proteome</keyword>
<accession>A0AAE9ZA76</accession>
<dbReference type="PANTHER" id="PTHR32305">
    <property type="match status" value="1"/>
</dbReference>
<reference evidence="5 6" key="1">
    <citation type="journal article" date="2015" name="Genome Announc.">
        <title>Draft Genome Sequences of Marine Isolates of Thalassomonas viridans and Thalassomonas actiniarum.</title>
        <authorList>
            <person name="Olonade I."/>
            <person name="van Zyl L.J."/>
            <person name="Trindade M."/>
        </authorList>
    </citation>
    <scope>NUCLEOTIDE SEQUENCE [LARGE SCALE GENOMIC DNA]</scope>
    <source>
        <strain evidence="5 6">XOM25</strain>
    </source>
</reference>
<protein>
    <submittedName>
        <fullName evidence="5">Uncharacterized protein</fullName>
    </submittedName>
</protein>
<feature type="domain" description="DUF6531" evidence="3">
    <location>
        <begin position="688"/>
        <end position="747"/>
    </location>
</feature>
<dbReference type="InterPro" id="IPR031325">
    <property type="entry name" value="RHS_repeat"/>
</dbReference>
<dbReference type="EMBL" id="CP059734">
    <property type="protein sequence ID" value="WDE08764.1"/>
    <property type="molecule type" value="Genomic_DNA"/>
</dbReference>
<dbReference type="RefSeq" id="WP_084723632.1">
    <property type="nucleotide sequence ID" value="NZ_CP059734.1"/>
</dbReference>
<dbReference type="Pfam" id="PF20148">
    <property type="entry name" value="DUF6531"/>
    <property type="match status" value="1"/>
</dbReference>
<feature type="compositionally biased region" description="Polar residues" evidence="2">
    <location>
        <begin position="1874"/>
        <end position="1887"/>
    </location>
</feature>
<evidence type="ECO:0000256" key="2">
    <source>
        <dbReference type="SAM" id="MobiDB-lite"/>
    </source>
</evidence>
<dbReference type="InterPro" id="IPR050708">
    <property type="entry name" value="T6SS_VgrG/RHS"/>
</dbReference>
<dbReference type="InterPro" id="IPR045351">
    <property type="entry name" value="DUF6531"/>
</dbReference>
<dbReference type="Gene3D" id="2.180.10.10">
    <property type="entry name" value="RHS repeat-associated core"/>
    <property type="match status" value="2"/>
</dbReference>
<dbReference type="InterPro" id="IPR056823">
    <property type="entry name" value="TEN-like_YD-shell"/>
</dbReference>
<feature type="domain" description="Teneurin-like YD-shell" evidence="4">
    <location>
        <begin position="1485"/>
        <end position="1744"/>
    </location>
</feature>
<proteinExistence type="predicted"/>
<evidence type="ECO:0000313" key="5">
    <source>
        <dbReference type="EMBL" id="WDE08764.1"/>
    </source>
</evidence>
<dbReference type="NCBIfam" id="TIGR03696">
    <property type="entry name" value="Rhs_assc_core"/>
    <property type="match status" value="1"/>
</dbReference>
<evidence type="ECO:0000259" key="3">
    <source>
        <dbReference type="Pfam" id="PF20148"/>
    </source>
</evidence>
<feature type="region of interest" description="Disordered" evidence="2">
    <location>
        <begin position="1869"/>
        <end position="1898"/>
    </location>
</feature>
<evidence type="ECO:0000259" key="4">
    <source>
        <dbReference type="Pfam" id="PF25023"/>
    </source>
</evidence>
<evidence type="ECO:0000256" key="1">
    <source>
        <dbReference type="ARBA" id="ARBA00022737"/>
    </source>
</evidence>
<name>A0AAE9ZA76_9GAMM</name>
<dbReference type="NCBIfam" id="TIGR01643">
    <property type="entry name" value="YD_repeat_2x"/>
    <property type="match status" value="4"/>
</dbReference>
<dbReference type="Pfam" id="PF05593">
    <property type="entry name" value="RHS_repeat"/>
    <property type="match status" value="5"/>
</dbReference>
<dbReference type="KEGG" id="tvd:SG34_033230"/>
<reference evidence="5 6" key="2">
    <citation type="journal article" date="2022" name="Mar. Drugs">
        <title>Bioassay-Guided Fractionation Leads to the Detection of Cholic Acid Generated by the Rare Thalassomonas sp.</title>
        <authorList>
            <person name="Pheiffer F."/>
            <person name="Schneider Y.K."/>
            <person name="Hansen E.H."/>
            <person name="Andersen J.H."/>
            <person name="Isaksson J."/>
            <person name="Busche T."/>
            <person name="R C."/>
            <person name="Kalinowski J."/>
            <person name="Zyl L.V."/>
            <person name="Trindade M."/>
        </authorList>
    </citation>
    <scope>NUCLEOTIDE SEQUENCE [LARGE SCALE GENOMIC DNA]</scope>
    <source>
        <strain evidence="5 6">XOM25</strain>
    </source>
</reference>
<organism evidence="5 6">
    <name type="scientific">Thalassomonas viridans</name>
    <dbReference type="NCBI Taxonomy" id="137584"/>
    <lineage>
        <taxon>Bacteria</taxon>
        <taxon>Pseudomonadati</taxon>
        <taxon>Pseudomonadota</taxon>
        <taxon>Gammaproteobacteria</taxon>
        <taxon>Alteromonadales</taxon>
        <taxon>Colwelliaceae</taxon>
        <taxon>Thalassomonas</taxon>
    </lineage>
</organism>
<dbReference type="PRINTS" id="PR00394">
    <property type="entry name" value="RHSPROTEIN"/>
</dbReference>
<evidence type="ECO:0000313" key="6">
    <source>
        <dbReference type="Proteomes" id="UP000032352"/>
    </source>
</evidence>
<dbReference type="InterPro" id="IPR022385">
    <property type="entry name" value="Rhs_assc_core"/>
</dbReference>
<keyword evidence="1" id="KW-0677">Repeat</keyword>
<gene>
    <name evidence="5" type="ORF">SG34_033230</name>
</gene>
<dbReference type="Proteomes" id="UP000032352">
    <property type="component" value="Chromosome pTvir"/>
</dbReference>
<dbReference type="Pfam" id="PF25023">
    <property type="entry name" value="TEN_YD-shell"/>
    <property type="match status" value="1"/>
</dbReference>